<dbReference type="RefSeq" id="WP_213351537.1">
    <property type="nucleotide sequence ID" value="NZ_JAHBGB010000006.1"/>
</dbReference>
<comment type="caution">
    <text evidence="2">The sequence shown here is derived from an EMBL/GenBank/DDBJ whole genome shotgun (WGS) entry which is preliminary data.</text>
</comment>
<evidence type="ECO:0000313" key="2">
    <source>
        <dbReference type="EMBL" id="MFD2142063.1"/>
    </source>
</evidence>
<sequence length="866" mass="94380">MIYTCCNEDRRDRVFQDSTLNGIDFLEVLDRAAPAATPRQRTLLVRLLRPPPAGLGAENVVIEGGERVTAIRVLWAHPANAIPPADLGAEDAAFFAGLPEPAATLVVRTDAAGDYSAYRLRFVRSRTDPLPPATFDPPLASIDFSFKVECPSDFDCRDDHDCSPDPGEAPEIDYLAKDYASFRRLMLDRLSRLMPDWRDRSAADLGVALVETLAYVADHLSYRQDAVATEAYLGTARRRVSVRRHARLVDYRLHEGSNARAFVQLLVSADADDDQPGLPILVPQASMLLTQITGSGGRIPLSNPVPGRLAPLELALRQSPTVFETLHPLRLFTSHHLMPFYTWSDSACRLPKGAVRATLRGHFPNLASAEGEPGKVLVFEEVLGPLTGRAEDADPAMRHAVRLTAVRAFAPKANPADPPSPLTDEVTGEAITEIRWHEEDALPFPLCISSRTDADHGEVAVADVSMARGNIVLADHGFTIRDEPLGAVPQPHLFTVSRAAGCCTPPLRQAVPPRFRPMLGERPLTHGTSEVMPAAAASGAMSAVEFQPAITLTDITAPEMPRWEARPDLLGSGPADRHFVAEVEADGEVRLRFGDDRHGMRPQPGSAFTATYRIGQGRAGNVGAGALVHVVSDDGRVAGASNPLPARGGTDPESLEEARQKAPFAFRTLQRAVTPADYATLAERQEGVQRAAATFRWTGSWHTAFVTVDRIGGAAVTEAFETRLRDRLEAFRMAGYDVEIDSPRFVPLELDLQVEVAPDYFRANIRAALLEALGSRTLRDGRRGLFHPDNLTFAQPIYLSAIHAAAQAVPGVVSVEVTRFHRQGQPSRRALDDSRLELGRLEIARLDNDRNFPERGVLRLSIGGGK</sequence>
<keyword evidence="3" id="KW-1185">Reference proteome</keyword>
<organism evidence="2 3">
    <name type="scientific">Ancylobacter oerskovii</name>
    <dbReference type="NCBI Taxonomy" id="459519"/>
    <lineage>
        <taxon>Bacteria</taxon>
        <taxon>Pseudomonadati</taxon>
        <taxon>Pseudomonadota</taxon>
        <taxon>Alphaproteobacteria</taxon>
        <taxon>Hyphomicrobiales</taxon>
        <taxon>Xanthobacteraceae</taxon>
        <taxon>Ancylobacter</taxon>
    </lineage>
</organism>
<protein>
    <submittedName>
        <fullName evidence="2">Baseplate assembly protein</fullName>
    </submittedName>
</protein>
<reference evidence="3" key="1">
    <citation type="journal article" date="2019" name="Int. J. Syst. Evol. Microbiol.">
        <title>The Global Catalogue of Microorganisms (GCM) 10K type strain sequencing project: providing services to taxonomists for standard genome sequencing and annotation.</title>
        <authorList>
            <consortium name="The Broad Institute Genomics Platform"/>
            <consortium name="The Broad Institute Genome Sequencing Center for Infectious Disease"/>
            <person name="Wu L."/>
            <person name="Ma J."/>
        </authorList>
    </citation>
    <scope>NUCLEOTIDE SEQUENCE [LARGE SCALE GENOMIC DNA]</scope>
    <source>
        <strain evidence="3">CCM 7435</strain>
    </source>
</reference>
<name>A0ABW4Z0X0_9HYPH</name>
<dbReference type="EMBL" id="JBHUHD010000001">
    <property type="protein sequence ID" value="MFD2142063.1"/>
    <property type="molecule type" value="Genomic_DNA"/>
</dbReference>
<evidence type="ECO:0000313" key="3">
    <source>
        <dbReference type="Proteomes" id="UP001597299"/>
    </source>
</evidence>
<evidence type="ECO:0000256" key="1">
    <source>
        <dbReference type="SAM" id="MobiDB-lite"/>
    </source>
</evidence>
<gene>
    <name evidence="2" type="ORF">ACFSNC_16775</name>
</gene>
<dbReference type="Proteomes" id="UP001597299">
    <property type="component" value="Unassembled WGS sequence"/>
</dbReference>
<dbReference type="InterPro" id="IPR011749">
    <property type="entry name" value="CHP02243"/>
</dbReference>
<feature type="region of interest" description="Disordered" evidence="1">
    <location>
        <begin position="638"/>
        <end position="657"/>
    </location>
</feature>
<accession>A0ABW4Z0X0</accession>
<proteinExistence type="predicted"/>
<dbReference type="NCBIfam" id="TIGR02243">
    <property type="entry name" value="putative baseplate assembly protein"/>
    <property type="match status" value="1"/>
</dbReference>